<sequence>MLGDSQHRFCRAGEKQRACAFQRSGNLGQIRMYQTDLIQVVNHLHQHLIVVVVLELGNSKASFA</sequence>
<name>A0A1K1ZUQ9_9GAMM</name>
<protein>
    <submittedName>
        <fullName evidence="1">Uncharacterized protein</fullName>
    </submittedName>
</protein>
<accession>A0A1K1ZUQ9</accession>
<dbReference type="EMBL" id="FPJW01000013">
    <property type="protein sequence ID" value="SFX77491.1"/>
    <property type="molecule type" value="Genomic_DNA"/>
</dbReference>
<dbReference type="AlphaFoldDB" id="A0A1K1ZUQ9"/>
<reference evidence="1 2" key="1">
    <citation type="submission" date="2016-11" db="EMBL/GenBank/DDBJ databases">
        <authorList>
            <person name="Jaros S."/>
            <person name="Januszkiewicz K."/>
            <person name="Wedrychowicz H."/>
        </authorList>
    </citation>
    <scope>NUCLEOTIDE SEQUENCE [LARGE SCALE GENOMIC DNA]</scope>
    <source>
        <strain evidence="1 2">DSM 21637</strain>
    </source>
</reference>
<dbReference type="Proteomes" id="UP000182350">
    <property type="component" value="Unassembled WGS sequence"/>
</dbReference>
<organism evidence="1 2">
    <name type="scientific">Marinospirillum alkaliphilum DSM 21637</name>
    <dbReference type="NCBI Taxonomy" id="1122209"/>
    <lineage>
        <taxon>Bacteria</taxon>
        <taxon>Pseudomonadati</taxon>
        <taxon>Pseudomonadota</taxon>
        <taxon>Gammaproteobacteria</taxon>
        <taxon>Oceanospirillales</taxon>
        <taxon>Oceanospirillaceae</taxon>
        <taxon>Marinospirillum</taxon>
    </lineage>
</organism>
<evidence type="ECO:0000313" key="1">
    <source>
        <dbReference type="EMBL" id="SFX77491.1"/>
    </source>
</evidence>
<evidence type="ECO:0000313" key="2">
    <source>
        <dbReference type="Proteomes" id="UP000182350"/>
    </source>
</evidence>
<gene>
    <name evidence="1" type="ORF">SAMN02745752_02841</name>
</gene>
<keyword evidence="2" id="KW-1185">Reference proteome</keyword>
<proteinExistence type="predicted"/>